<dbReference type="InterPro" id="IPR036909">
    <property type="entry name" value="Cyt_c-like_dom_sf"/>
</dbReference>
<keyword evidence="3 4" id="KW-0408">Iron</keyword>
<evidence type="ECO:0000256" key="3">
    <source>
        <dbReference type="ARBA" id="ARBA00023004"/>
    </source>
</evidence>
<keyword evidence="1 4" id="KW-0349">Heme</keyword>
<dbReference type="GO" id="GO:0020037">
    <property type="term" value="F:heme binding"/>
    <property type="evidence" value="ECO:0007669"/>
    <property type="project" value="InterPro"/>
</dbReference>
<evidence type="ECO:0000256" key="1">
    <source>
        <dbReference type="ARBA" id="ARBA00022617"/>
    </source>
</evidence>
<protein>
    <recommendedName>
        <fullName evidence="6">Cytochrome c domain-containing protein</fullName>
    </recommendedName>
</protein>
<dbReference type="PROSITE" id="PS51007">
    <property type="entry name" value="CYTC"/>
    <property type="match status" value="1"/>
</dbReference>
<sequence length="101" mass="10786">MARPLATTMLFVLAAGLVLENAAAGDRELGEYLSTECVTCHRGSGGAQGIPKIAGWPEDQFIAVMNAYKDKQRDNPVMQTIAGRLEAGDIAALAAYFKTQK</sequence>
<dbReference type="EMBL" id="JAAMRR010001531">
    <property type="protein sequence ID" value="NGX99262.1"/>
    <property type="molecule type" value="Genomic_DNA"/>
</dbReference>
<evidence type="ECO:0000313" key="8">
    <source>
        <dbReference type="Proteomes" id="UP000480266"/>
    </source>
</evidence>
<dbReference type="SUPFAM" id="SSF46626">
    <property type="entry name" value="Cytochrome c"/>
    <property type="match status" value="1"/>
</dbReference>
<keyword evidence="5" id="KW-0732">Signal</keyword>
<dbReference type="AlphaFoldDB" id="A0A7C9RKM1"/>
<evidence type="ECO:0000259" key="6">
    <source>
        <dbReference type="PROSITE" id="PS51007"/>
    </source>
</evidence>
<dbReference type="Proteomes" id="UP000480266">
    <property type="component" value="Unassembled WGS sequence"/>
</dbReference>
<proteinExistence type="predicted"/>
<evidence type="ECO:0000256" key="2">
    <source>
        <dbReference type="ARBA" id="ARBA00022723"/>
    </source>
</evidence>
<evidence type="ECO:0000256" key="5">
    <source>
        <dbReference type="SAM" id="SignalP"/>
    </source>
</evidence>
<gene>
    <name evidence="7" type="ORF">G4V63_29910</name>
</gene>
<accession>A0A7C9RKM1</accession>
<dbReference type="InterPro" id="IPR009056">
    <property type="entry name" value="Cyt_c-like_dom"/>
</dbReference>
<organism evidence="7 8">
    <name type="scientific">Candidatus Afipia apatlaquensis</name>
    <dbReference type="NCBI Taxonomy" id="2712852"/>
    <lineage>
        <taxon>Bacteria</taxon>
        <taxon>Pseudomonadati</taxon>
        <taxon>Pseudomonadota</taxon>
        <taxon>Alphaproteobacteria</taxon>
        <taxon>Hyphomicrobiales</taxon>
        <taxon>Nitrobacteraceae</taxon>
        <taxon>Afipia</taxon>
    </lineage>
</organism>
<evidence type="ECO:0000256" key="4">
    <source>
        <dbReference type="PROSITE-ProRule" id="PRU00433"/>
    </source>
</evidence>
<feature type="domain" description="Cytochrome c" evidence="6">
    <location>
        <begin position="25"/>
        <end position="101"/>
    </location>
</feature>
<keyword evidence="8" id="KW-1185">Reference proteome</keyword>
<feature type="signal peptide" evidence="5">
    <location>
        <begin position="1"/>
        <end position="24"/>
    </location>
</feature>
<evidence type="ECO:0000313" key="7">
    <source>
        <dbReference type="EMBL" id="NGX99262.1"/>
    </source>
</evidence>
<dbReference type="GO" id="GO:0046872">
    <property type="term" value="F:metal ion binding"/>
    <property type="evidence" value="ECO:0007669"/>
    <property type="project" value="UniProtKB-KW"/>
</dbReference>
<reference evidence="7" key="1">
    <citation type="submission" date="2020-02" db="EMBL/GenBank/DDBJ databases">
        <title>Draft genome sequence of Candidatus Afipia apatlaquensis IBT-C3, a potential strain for decolorization of textile dyes.</title>
        <authorList>
            <person name="Sanchez-Reyes A."/>
            <person name="Breton-Deval L."/>
            <person name="Mangelson H."/>
            <person name="Sanchez-Flores A."/>
        </authorList>
    </citation>
    <scope>NUCLEOTIDE SEQUENCE [LARGE SCALE GENOMIC DNA]</scope>
    <source>
        <strain evidence="7">IBT-C3</strain>
    </source>
</reference>
<comment type="caution">
    <text evidence="7">The sequence shown here is derived from an EMBL/GenBank/DDBJ whole genome shotgun (WGS) entry which is preliminary data.</text>
</comment>
<feature type="chain" id="PRO_5028938893" description="Cytochrome c domain-containing protein" evidence="5">
    <location>
        <begin position="25"/>
        <end position="101"/>
    </location>
</feature>
<keyword evidence="2 4" id="KW-0479">Metal-binding</keyword>
<dbReference type="Gene3D" id="1.10.760.10">
    <property type="entry name" value="Cytochrome c-like domain"/>
    <property type="match status" value="1"/>
</dbReference>
<dbReference type="GO" id="GO:0009055">
    <property type="term" value="F:electron transfer activity"/>
    <property type="evidence" value="ECO:0007669"/>
    <property type="project" value="InterPro"/>
</dbReference>
<name>A0A7C9RKM1_9BRAD</name>